<evidence type="ECO:0000259" key="10">
    <source>
        <dbReference type="Pfam" id="PF00155"/>
    </source>
</evidence>
<dbReference type="EMBL" id="CP042914">
    <property type="protein sequence ID" value="QEG38209.1"/>
    <property type="molecule type" value="Genomic_DNA"/>
</dbReference>
<dbReference type="GO" id="GO:0016491">
    <property type="term" value="F:oxidoreductase activity"/>
    <property type="evidence" value="ECO:0007669"/>
    <property type="project" value="UniProtKB-KW"/>
</dbReference>
<evidence type="ECO:0000259" key="11">
    <source>
        <dbReference type="Pfam" id="PF00881"/>
    </source>
</evidence>
<dbReference type="Gene3D" id="3.40.109.10">
    <property type="entry name" value="NADH Oxidase"/>
    <property type="match status" value="1"/>
</dbReference>
<dbReference type="Gene3D" id="3.90.1150.10">
    <property type="entry name" value="Aspartate Aminotransferase, domain 1"/>
    <property type="match status" value="1"/>
</dbReference>
<proteinExistence type="inferred from homology"/>
<comment type="similarity">
    <text evidence="9">Belongs to the class-I pyridoxal-phosphate-dependent aminotransferase family.</text>
</comment>
<dbReference type="InterPro" id="IPR000415">
    <property type="entry name" value="Nitroreductase-like"/>
</dbReference>
<dbReference type="Pfam" id="PF00155">
    <property type="entry name" value="Aminotran_1_2"/>
    <property type="match status" value="1"/>
</dbReference>
<dbReference type="PROSITE" id="PS00105">
    <property type="entry name" value="AA_TRANSFER_CLASS_1"/>
    <property type="match status" value="1"/>
</dbReference>
<keyword evidence="5 9" id="KW-0808">Transferase</keyword>
<keyword evidence="13" id="KW-1185">Reference proteome</keyword>
<feature type="domain" description="Aminotransferase class I/classII large" evidence="10">
    <location>
        <begin position="35"/>
        <end position="352"/>
    </location>
</feature>
<evidence type="ECO:0000256" key="7">
    <source>
        <dbReference type="ARBA" id="ARBA00023102"/>
    </source>
</evidence>
<comment type="cofactor">
    <cofactor evidence="9">
        <name>pyridoxal 5'-phosphate</name>
        <dbReference type="ChEBI" id="CHEBI:597326"/>
    </cofactor>
</comment>
<feature type="domain" description="Nitroreductase" evidence="11">
    <location>
        <begin position="401"/>
        <end position="566"/>
    </location>
</feature>
<evidence type="ECO:0000256" key="2">
    <source>
        <dbReference type="ARBA" id="ARBA00007970"/>
    </source>
</evidence>
<dbReference type="InterPro" id="IPR015421">
    <property type="entry name" value="PyrdxlP-dep_Trfase_major"/>
</dbReference>
<dbReference type="InterPro" id="IPR004839">
    <property type="entry name" value="Aminotransferase_I/II_large"/>
</dbReference>
<evidence type="ECO:0000256" key="5">
    <source>
        <dbReference type="ARBA" id="ARBA00022679"/>
    </source>
</evidence>
<evidence type="ECO:0000313" key="13">
    <source>
        <dbReference type="Proteomes" id="UP000325286"/>
    </source>
</evidence>
<protein>
    <recommendedName>
        <fullName evidence="9">Aminotransferase</fullName>
        <ecNumber evidence="9">2.6.1.-</ecNumber>
    </recommendedName>
</protein>
<dbReference type="InterPro" id="IPR004838">
    <property type="entry name" value="NHTrfase_class1_PyrdxlP-BS"/>
</dbReference>
<dbReference type="RefSeq" id="WP_084426771.1">
    <property type="nucleotide sequence ID" value="NZ_CP042914.1"/>
</dbReference>
<dbReference type="InterPro" id="IPR015424">
    <property type="entry name" value="PyrdxlP-dep_Trfase"/>
</dbReference>
<accession>A0A5B9QJR0</accession>
<evidence type="ECO:0000256" key="9">
    <source>
        <dbReference type="RuleBase" id="RU000481"/>
    </source>
</evidence>
<dbReference type="OrthoDB" id="9813612at2"/>
<comment type="catalytic activity">
    <reaction evidence="8">
        <text>L-histidinol phosphate + 2-oxoglutarate = 3-(imidazol-4-yl)-2-oxopropyl phosphate + L-glutamate</text>
        <dbReference type="Rhea" id="RHEA:23744"/>
        <dbReference type="ChEBI" id="CHEBI:16810"/>
        <dbReference type="ChEBI" id="CHEBI:29985"/>
        <dbReference type="ChEBI" id="CHEBI:57766"/>
        <dbReference type="ChEBI" id="CHEBI:57980"/>
        <dbReference type="EC" id="2.6.1.9"/>
    </reaction>
</comment>
<keyword evidence="7" id="KW-0368">Histidine biosynthesis</keyword>
<dbReference type="GO" id="GO:0000105">
    <property type="term" value="P:L-histidine biosynthetic process"/>
    <property type="evidence" value="ECO:0007669"/>
    <property type="project" value="UniProtKB-KW"/>
</dbReference>
<dbReference type="PANTHER" id="PTHR43643:SF6">
    <property type="entry name" value="HISTIDINOL-PHOSPHATE AMINOTRANSFERASE"/>
    <property type="match status" value="1"/>
</dbReference>
<evidence type="ECO:0000256" key="1">
    <source>
        <dbReference type="ARBA" id="ARBA00005011"/>
    </source>
</evidence>
<evidence type="ECO:0000313" key="12">
    <source>
        <dbReference type="EMBL" id="QEG38209.1"/>
    </source>
</evidence>
<dbReference type="EC" id="2.6.1.-" evidence="9"/>
<keyword evidence="3 9" id="KW-0032">Aminotransferase</keyword>
<dbReference type="KEGG" id="rul:UC8_01630"/>
<dbReference type="InterPro" id="IPR029479">
    <property type="entry name" value="Nitroreductase"/>
</dbReference>
<dbReference type="Proteomes" id="UP000325286">
    <property type="component" value="Chromosome"/>
</dbReference>
<dbReference type="InterPro" id="IPR050106">
    <property type="entry name" value="HistidinolP_aminotransfase"/>
</dbReference>
<dbReference type="SUPFAM" id="SSF53383">
    <property type="entry name" value="PLP-dependent transferases"/>
    <property type="match status" value="1"/>
</dbReference>
<keyword evidence="4" id="KW-0028">Amino-acid biosynthesis</keyword>
<dbReference type="PANTHER" id="PTHR43643">
    <property type="entry name" value="HISTIDINOL-PHOSPHATE AMINOTRANSFERASE 2"/>
    <property type="match status" value="1"/>
</dbReference>
<dbReference type="SUPFAM" id="SSF55469">
    <property type="entry name" value="FMN-dependent nitroreductase-like"/>
    <property type="match status" value="1"/>
</dbReference>
<organism evidence="12 13">
    <name type="scientific">Roseimaritima ulvae</name>
    <dbReference type="NCBI Taxonomy" id="980254"/>
    <lineage>
        <taxon>Bacteria</taxon>
        <taxon>Pseudomonadati</taxon>
        <taxon>Planctomycetota</taxon>
        <taxon>Planctomycetia</taxon>
        <taxon>Pirellulales</taxon>
        <taxon>Pirellulaceae</taxon>
        <taxon>Roseimaritima</taxon>
    </lineage>
</organism>
<evidence type="ECO:0000256" key="4">
    <source>
        <dbReference type="ARBA" id="ARBA00022605"/>
    </source>
</evidence>
<keyword evidence="12" id="KW-0560">Oxidoreductase</keyword>
<dbReference type="InterPro" id="IPR015422">
    <property type="entry name" value="PyrdxlP-dep_Trfase_small"/>
</dbReference>
<evidence type="ECO:0000256" key="8">
    <source>
        <dbReference type="ARBA" id="ARBA00047481"/>
    </source>
</evidence>
<gene>
    <name evidence="12" type="ORF">UC8_01630</name>
</gene>
<name>A0A5B9QJR0_9BACT</name>
<dbReference type="InterPro" id="IPR012825">
    <property type="entry name" value="BluB"/>
</dbReference>
<dbReference type="Gene3D" id="3.40.640.10">
    <property type="entry name" value="Type I PLP-dependent aspartate aminotransferase-like (Major domain)"/>
    <property type="match status" value="1"/>
</dbReference>
<dbReference type="GO" id="GO:0030170">
    <property type="term" value="F:pyridoxal phosphate binding"/>
    <property type="evidence" value="ECO:0007669"/>
    <property type="project" value="InterPro"/>
</dbReference>
<evidence type="ECO:0000256" key="6">
    <source>
        <dbReference type="ARBA" id="ARBA00022898"/>
    </source>
</evidence>
<evidence type="ECO:0000256" key="3">
    <source>
        <dbReference type="ARBA" id="ARBA00022576"/>
    </source>
</evidence>
<comment type="pathway">
    <text evidence="1">Amino-acid biosynthesis; L-histidine biosynthesis; L-histidine from 5-phospho-alpha-D-ribose 1-diphosphate: step 7/9.</text>
</comment>
<dbReference type="NCBIfam" id="TIGR02476">
    <property type="entry name" value="BluB"/>
    <property type="match status" value="1"/>
</dbReference>
<dbReference type="CDD" id="cd00609">
    <property type="entry name" value="AAT_like"/>
    <property type="match status" value="1"/>
</dbReference>
<sequence length="594" mass="66523">MTHSSQPRRQHIHEAYHGGIDHGELETRGIDPQSLVDLSSNILFVEPPETVRNAIQAADFSQYPDRDCTLLRQTLSDRHGIDHDDLLIGNGCCELIHLLAAAHLKQDDRALVVGPTFSEYARASELAGATVHEVRAAAQHGFAVPIDAIEGELQSDDYAIAWICNPNNPTGQSLSAAVLKRWIDRHAQTLFAIDESYIDFTEATESLIEQRHNNLIVLRSMTKFYALAGLRLGYAVASPGVLEPMRARRLPWSVNAIAQVAGVAALQTQSHYDEALDRMRAQRTRLIGELQRHGFSPLPTDTGFFLLPVEDAVEFRDQLLEGGILVRACSSFGIDKHVRIAVGNQTATNRLLKVVVRSANATKDKARAANERSDRGAINDHDDHVPHWDDSFREQLFELFRMRRDVRRFRTDPLPADSMARWIEAACLAPSVGLSEPWRFVSVREPAVREQVISDFKTQNQRAASQYDGDTAAHYRQLKLAGLREAPEHLAVFVEPDPQQGKGLGRQTMPETVAYSVVAAIQNFWLAARADGVGVGWVSILRPEHINQLLDVSPDWQLIAYLCVGYPLEDDQATPELERLGWQHRSPTQQQWKR</sequence>
<dbReference type="AlphaFoldDB" id="A0A5B9QJR0"/>
<reference evidence="12 13" key="1">
    <citation type="submission" date="2019-08" db="EMBL/GenBank/DDBJ databases">
        <title>Deep-cultivation of Planctomycetes and their phenomic and genomic characterization uncovers novel biology.</title>
        <authorList>
            <person name="Wiegand S."/>
            <person name="Jogler M."/>
            <person name="Boedeker C."/>
            <person name="Pinto D."/>
            <person name="Vollmers J."/>
            <person name="Rivas-Marin E."/>
            <person name="Kohn T."/>
            <person name="Peeters S.H."/>
            <person name="Heuer A."/>
            <person name="Rast P."/>
            <person name="Oberbeckmann S."/>
            <person name="Bunk B."/>
            <person name="Jeske O."/>
            <person name="Meyerdierks A."/>
            <person name="Storesund J.E."/>
            <person name="Kallscheuer N."/>
            <person name="Luecker S."/>
            <person name="Lage O.M."/>
            <person name="Pohl T."/>
            <person name="Merkel B.J."/>
            <person name="Hornburger P."/>
            <person name="Mueller R.-W."/>
            <person name="Bruemmer F."/>
            <person name="Labrenz M."/>
            <person name="Spormann A.M."/>
            <person name="Op den Camp H."/>
            <person name="Overmann J."/>
            <person name="Amann R."/>
            <person name="Jetten M.S.M."/>
            <person name="Mascher T."/>
            <person name="Medema M.H."/>
            <person name="Devos D.P."/>
            <person name="Kaster A.-K."/>
            <person name="Ovreas L."/>
            <person name="Rohde M."/>
            <person name="Galperin M.Y."/>
            <person name="Jogler C."/>
        </authorList>
    </citation>
    <scope>NUCLEOTIDE SEQUENCE [LARGE SCALE GENOMIC DNA]</scope>
    <source>
        <strain evidence="12 13">UC8</strain>
    </source>
</reference>
<dbReference type="GO" id="GO:0004400">
    <property type="term" value="F:histidinol-phosphate transaminase activity"/>
    <property type="evidence" value="ECO:0007669"/>
    <property type="project" value="UniProtKB-EC"/>
</dbReference>
<keyword evidence="6" id="KW-0663">Pyridoxal phosphate</keyword>
<dbReference type="Pfam" id="PF00881">
    <property type="entry name" value="Nitroreductase"/>
    <property type="match status" value="1"/>
</dbReference>
<comment type="similarity">
    <text evidence="2">Belongs to the class-II pyridoxal-phosphate-dependent aminotransferase family. Histidinol-phosphate aminotransferase subfamily.</text>
</comment>